<evidence type="ECO:0000256" key="1">
    <source>
        <dbReference type="ARBA" id="ARBA00022723"/>
    </source>
</evidence>
<dbReference type="EMBL" id="UZAE01003064">
    <property type="protein sequence ID" value="VDO00261.1"/>
    <property type="molecule type" value="Genomic_DNA"/>
</dbReference>
<reference evidence="6" key="1">
    <citation type="submission" date="2017-02" db="UniProtKB">
        <authorList>
            <consortium name="WormBaseParasite"/>
        </authorList>
    </citation>
    <scope>IDENTIFICATION</scope>
</reference>
<dbReference type="InterPro" id="IPR002219">
    <property type="entry name" value="PKC_DAG/PE"/>
</dbReference>
<dbReference type="PROSITE" id="PS00479">
    <property type="entry name" value="ZF_DAG_PE_1"/>
    <property type="match status" value="1"/>
</dbReference>
<protein>
    <submittedName>
        <fullName evidence="6">Phorbol-ester/DAG-type domain-containing protein</fullName>
    </submittedName>
</protein>
<sequence length="197" mass="21499">MRTAEVDESAFHRAELLNGIATSSAHAMAENTNHQNRTPLAEKSVSLSLCSGSASGSGGGGVSSVNTHKLVSESFNRPTKCLICASLLLGQQWQGLRCQQCGFVCHLQCRQAAASLSCNSSSTCSTPEMPSFVIIVPWFVNVITLYAMLLHSHAPFQICVFIDLLNWLFCEGDIRMDGDLTTLALCVRLRVYRRWGN</sequence>
<dbReference type="GO" id="GO:0046872">
    <property type="term" value="F:metal ion binding"/>
    <property type="evidence" value="ECO:0007669"/>
    <property type="project" value="UniProtKB-KW"/>
</dbReference>
<dbReference type="Pfam" id="PF00130">
    <property type="entry name" value="C1_1"/>
    <property type="match status" value="1"/>
</dbReference>
<dbReference type="SMART" id="SM00109">
    <property type="entry name" value="C1"/>
    <property type="match status" value="1"/>
</dbReference>
<gene>
    <name evidence="4" type="ORF">HNAJ_LOCUS4401</name>
</gene>
<dbReference type="SUPFAM" id="SSF57889">
    <property type="entry name" value="Cysteine-rich domain"/>
    <property type="match status" value="1"/>
</dbReference>
<evidence type="ECO:0000313" key="4">
    <source>
        <dbReference type="EMBL" id="VDO00261.1"/>
    </source>
</evidence>
<evidence type="ECO:0000256" key="2">
    <source>
        <dbReference type="ARBA" id="ARBA00022833"/>
    </source>
</evidence>
<name>A0A0R3TBG4_RODNA</name>
<keyword evidence="2" id="KW-0862">Zinc</keyword>
<evidence type="ECO:0000259" key="3">
    <source>
        <dbReference type="PROSITE" id="PS50081"/>
    </source>
</evidence>
<dbReference type="Gene3D" id="3.30.60.20">
    <property type="match status" value="1"/>
</dbReference>
<keyword evidence="1" id="KW-0479">Metal-binding</keyword>
<dbReference type="STRING" id="102285.A0A0R3TBG4"/>
<proteinExistence type="predicted"/>
<dbReference type="WBParaSite" id="HNAJ_0000440301-mRNA-1">
    <property type="protein sequence ID" value="HNAJ_0000440301-mRNA-1"/>
    <property type="gene ID" value="HNAJ_0000440301"/>
</dbReference>
<dbReference type="Proteomes" id="UP000278807">
    <property type="component" value="Unassembled WGS sequence"/>
</dbReference>
<accession>A0A0R3TBG4</accession>
<keyword evidence="5" id="KW-1185">Reference proteome</keyword>
<feature type="domain" description="Phorbol-ester/DAG-type" evidence="3">
    <location>
        <begin position="67"/>
        <end position="118"/>
    </location>
</feature>
<dbReference type="OrthoDB" id="2156623at2759"/>
<evidence type="ECO:0000313" key="5">
    <source>
        <dbReference type="Proteomes" id="UP000278807"/>
    </source>
</evidence>
<dbReference type="PROSITE" id="PS50081">
    <property type="entry name" value="ZF_DAG_PE_2"/>
    <property type="match status" value="1"/>
</dbReference>
<reference evidence="4 5" key="2">
    <citation type="submission" date="2018-11" db="EMBL/GenBank/DDBJ databases">
        <authorList>
            <consortium name="Pathogen Informatics"/>
        </authorList>
    </citation>
    <scope>NUCLEOTIDE SEQUENCE [LARGE SCALE GENOMIC DNA]</scope>
</reference>
<dbReference type="AlphaFoldDB" id="A0A0R3TBG4"/>
<evidence type="ECO:0000313" key="6">
    <source>
        <dbReference type="WBParaSite" id="HNAJ_0000440301-mRNA-1"/>
    </source>
</evidence>
<dbReference type="InterPro" id="IPR046349">
    <property type="entry name" value="C1-like_sf"/>
</dbReference>
<organism evidence="6">
    <name type="scientific">Rodentolepis nana</name>
    <name type="common">Dwarf tapeworm</name>
    <name type="synonym">Hymenolepis nana</name>
    <dbReference type="NCBI Taxonomy" id="102285"/>
    <lineage>
        <taxon>Eukaryota</taxon>
        <taxon>Metazoa</taxon>
        <taxon>Spiralia</taxon>
        <taxon>Lophotrochozoa</taxon>
        <taxon>Platyhelminthes</taxon>
        <taxon>Cestoda</taxon>
        <taxon>Eucestoda</taxon>
        <taxon>Cyclophyllidea</taxon>
        <taxon>Hymenolepididae</taxon>
        <taxon>Rodentolepis</taxon>
    </lineage>
</organism>